<feature type="transmembrane region" description="Helical" evidence="1">
    <location>
        <begin position="6"/>
        <end position="36"/>
    </location>
</feature>
<name>A0A1I8AHY8_9BILA</name>
<accession>A0A1I8AHY8</accession>
<evidence type="ECO:0000256" key="1">
    <source>
        <dbReference type="SAM" id="Phobius"/>
    </source>
</evidence>
<dbReference type="Proteomes" id="UP000095287">
    <property type="component" value="Unplaced"/>
</dbReference>
<keyword evidence="2" id="KW-1185">Reference proteome</keyword>
<keyword evidence="1" id="KW-0812">Transmembrane</keyword>
<keyword evidence="1" id="KW-1133">Transmembrane helix</keyword>
<evidence type="ECO:0000313" key="2">
    <source>
        <dbReference type="Proteomes" id="UP000095287"/>
    </source>
</evidence>
<organism evidence="2 3">
    <name type="scientific">Steinernema glaseri</name>
    <dbReference type="NCBI Taxonomy" id="37863"/>
    <lineage>
        <taxon>Eukaryota</taxon>
        <taxon>Metazoa</taxon>
        <taxon>Ecdysozoa</taxon>
        <taxon>Nematoda</taxon>
        <taxon>Chromadorea</taxon>
        <taxon>Rhabditida</taxon>
        <taxon>Tylenchina</taxon>
        <taxon>Panagrolaimomorpha</taxon>
        <taxon>Strongyloidoidea</taxon>
        <taxon>Steinernematidae</taxon>
        <taxon>Steinernema</taxon>
    </lineage>
</organism>
<dbReference type="WBParaSite" id="L893_g5938.t1">
    <property type="protein sequence ID" value="L893_g5938.t1"/>
    <property type="gene ID" value="L893_g5938"/>
</dbReference>
<protein>
    <submittedName>
        <fullName evidence="3">Membrane protein FAM159A</fullName>
    </submittedName>
</protein>
<sequence length="74" mass="7636">EGPDLVAGLALLIIVLVTSLISIIGSIGLSILFCCVDKWNNVQPGQVIMTGRVISTRSAASIASHASDNEPCSV</sequence>
<dbReference type="AlphaFoldDB" id="A0A1I8AHY8"/>
<proteinExistence type="predicted"/>
<reference evidence="3" key="1">
    <citation type="submission" date="2016-11" db="UniProtKB">
        <authorList>
            <consortium name="WormBaseParasite"/>
        </authorList>
    </citation>
    <scope>IDENTIFICATION</scope>
</reference>
<keyword evidence="1" id="KW-0472">Membrane</keyword>
<evidence type="ECO:0000313" key="3">
    <source>
        <dbReference type="WBParaSite" id="L893_g5938.t1"/>
    </source>
</evidence>